<gene>
    <name evidence="1" type="ORF">K3G42_017827</name>
</gene>
<comment type="caution">
    <text evidence="1">The sequence shown here is derived from an EMBL/GenBank/DDBJ whole genome shotgun (WGS) entry which is preliminary data.</text>
</comment>
<name>A0ACB8FZ78_9SAUR</name>
<reference evidence="1" key="1">
    <citation type="submission" date="2021-08" db="EMBL/GenBank/DDBJ databases">
        <title>The first chromosome-level gecko genome reveals the dynamic sex chromosomes of Neotropical dwarf geckos (Sphaerodactylidae: Sphaerodactylus).</title>
        <authorList>
            <person name="Pinto B.J."/>
            <person name="Keating S.E."/>
            <person name="Gamble T."/>
        </authorList>
    </citation>
    <scope>NUCLEOTIDE SEQUENCE</scope>
    <source>
        <strain evidence="1">TG3544</strain>
    </source>
</reference>
<evidence type="ECO:0000313" key="2">
    <source>
        <dbReference type="Proteomes" id="UP000827872"/>
    </source>
</evidence>
<protein>
    <submittedName>
        <fullName evidence="1">Uncharacterized protein</fullName>
    </submittedName>
</protein>
<organism evidence="1 2">
    <name type="scientific">Sphaerodactylus townsendi</name>
    <dbReference type="NCBI Taxonomy" id="933632"/>
    <lineage>
        <taxon>Eukaryota</taxon>
        <taxon>Metazoa</taxon>
        <taxon>Chordata</taxon>
        <taxon>Craniata</taxon>
        <taxon>Vertebrata</taxon>
        <taxon>Euteleostomi</taxon>
        <taxon>Lepidosauria</taxon>
        <taxon>Squamata</taxon>
        <taxon>Bifurcata</taxon>
        <taxon>Gekkota</taxon>
        <taxon>Sphaerodactylidae</taxon>
        <taxon>Sphaerodactylus</taxon>
    </lineage>
</organism>
<keyword evidence="2" id="KW-1185">Reference proteome</keyword>
<dbReference type="EMBL" id="CM037626">
    <property type="protein sequence ID" value="KAH8012417.1"/>
    <property type="molecule type" value="Genomic_DNA"/>
</dbReference>
<proteinExistence type="predicted"/>
<accession>A0ACB8FZ78</accession>
<evidence type="ECO:0000313" key="1">
    <source>
        <dbReference type="EMBL" id="KAH8012417.1"/>
    </source>
</evidence>
<sequence>MGKARKRRNWKARLPDESGPRDVPIQASVQLELGDEAALKGVDGSNALILPPRKTKGPKRAPEKRPEKKPLSKKRRKLLQKVVEQKEKKAKRADLLKKLSEVQAPEAEMKLLYTTSKLGMGKRMFQQKRTIQEVGASSLERIRSVGGANRKRNRLEPDAESEEDESSSEQEGDPEEQMGETTPVDPDVAPVPLQQPTEAFTDSPSVPKQIGPTSQPSLEPAVFIPVDRSPEIQVSSEHRCTSSPEPAWCSG</sequence>
<dbReference type="Proteomes" id="UP000827872">
    <property type="component" value="Linkage Group LG13"/>
</dbReference>